<name>A0A7W9FM86_9HYPH</name>
<dbReference type="RefSeq" id="WP_183855768.1">
    <property type="nucleotide sequence ID" value="NZ_JACHOO010000004.1"/>
</dbReference>
<dbReference type="SUPFAM" id="SSF52283">
    <property type="entry name" value="Formate/glycerate dehydrogenase catalytic domain-like"/>
    <property type="match status" value="1"/>
</dbReference>
<proteinExistence type="predicted"/>
<dbReference type="EC" id="1.1.1.81" evidence="4"/>
<keyword evidence="4" id="KW-0670">Pyruvate</keyword>
<reference evidence="4 5" key="1">
    <citation type="submission" date="2020-08" db="EMBL/GenBank/DDBJ databases">
        <title>Genomic Encyclopedia of Type Strains, Phase IV (KMG-IV): sequencing the most valuable type-strain genomes for metagenomic binning, comparative biology and taxonomic classification.</title>
        <authorList>
            <person name="Goeker M."/>
        </authorList>
    </citation>
    <scope>NUCLEOTIDE SEQUENCE [LARGE SCALE GENOMIC DNA]</scope>
    <source>
        <strain evidence="4 5">DSM 16268</strain>
    </source>
</reference>
<dbReference type="SUPFAM" id="SSF51735">
    <property type="entry name" value="NAD(P)-binding Rossmann-fold domains"/>
    <property type="match status" value="1"/>
</dbReference>
<dbReference type="PANTHER" id="PTHR43333:SF1">
    <property type="entry name" value="D-ISOMER SPECIFIC 2-HYDROXYACID DEHYDROGENASE NAD-BINDING DOMAIN-CONTAINING PROTEIN"/>
    <property type="match status" value="1"/>
</dbReference>
<dbReference type="Proteomes" id="UP000523821">
    <property type="component" value="Unassembled WGS sequence"/>
</dbReference>
<evidence type="ECO:0000259" key="3">
    <source>
        <dbReference type="Pfam" id="PF02826"/>
    </source>
</evidence>
<dbReference type="GO" id="GO:0030267">
    <property type="term" value="F:glyoxylate reductase (NADPH) activity"/>
    <property type="evidence" value="ECO:0007669"/>
    <property type="project" value="UniProtKB-EC"/>
</dbReference>
<organism evidence="4 5">
    <name type="scientific">Prosthecomicrobium pneumaticum</name>
    <dbReference type="NCBI Taxonomy" id="81895"/>
    <lineage>
        <taxon>Bacteria</taxon>
        <taxon>Pseudomonadati</taxon>
        <taxon>Pseudomonadota</taxon>
        <taxon>Alphaproteobacteria</taxon>
        <taxon>Hyphomicrobiales</taxon>
        <taxon>Kaistiaceae</taxon>
        <taxon>Prosthecomicrobium</taxon>
    </lineage>
</organism>
<dbReference type="InterPro" id="IPR036291">
    <property type="entry name" value="NAD(P)-bd_dom_sf"/>
</dbReference>
<evidence type="ECO:0000256" key="1">
    <source>
        <dbReference type="ARBA" id="ARBA00023002"/>
    </source>
</evidence>
<comment type="caution">
    <text evidence="4">The sequence shown here is derived from an EMBL/GenBank/DDBJ whole genome shotgun (WGS) entry which is preliminary data.</text>
</comment>
<dbReference type="CDD" id="cd12164">
    <property type="entry name" value="GDH_like_2"/>
    <property type="match status" value="1"/>
</dbReference>
<protein>
    <submittedName>
        <fullName evidence="4">Glyoxylate/hydroxypyruvate reductase A</fullName>
        <ecNumber evidence="4">1.1.1.79</ecNumber>
        <ecNumber evidence="4">1.1.1.81</ecNumber>
    </submittedName>
</protein>
<keyword evidence="2" id="KW-0520">NAD</keyword>
<dbReference type="InterPro" id="IPR006140">
    <property type="entry name" value="D-isomer_DH_NAD-bd"/>
</dbReference>
<dbReference type="GO" id="GO:0016618">
    <property type="term" value="F:hydroxypyruvate reductase [NAD(P)H] activity"/>
    <property type="evidence" value="ECO:0007669"/>
    <property type="project" value="UniProtKB-EC"/>
</dbReference>
<dbReference type="AlphaFoldDB" id="A0A7W9FM86"/>
<dbReference type="Pfam" id="PF02826">
    <property type="entry name" value="2-Hacid_dh_C"/>
    <property type="match status" value="1"/>
</dbReference>
<dbReference type="EC" id="1.1.1.79" evidence="4"/>
<evidence type="ECO:0000313" key="4">
    <source>
        <dbReference type="EMBL" id="MBB5753191.1"/>
    </source>
</evidence>
<keyword evidence="1 4" id="KW-0560">Oxidoreductase</keyword>
<evidence type="ECO:0000313" key="5">
    <source>
        <dbReference type="Proteomes" id="UP000523821"/>
    </source>
</evidence>
<evidence type="ECO:0000256" key="2">
    <source>
        <dbReference type="ARBA" id="ARBA00023027"/>
    </source>
</evidence>
<keyword evidence="5" id="KW-1185">Reference proteome</keyword>
<dbReference type="Gene3D" id="3.40.50.720">
    <property type="entry name" value="NAD(P)-binding Rossmann-like Domain"/>
    <property type="match status" value="2"/>
</dbReference>
<dbReference type="EMBL" id="JACHOO010000004">
    <property type="protein sequence ID" value="MBB5753191.1"/>
    <property type="molecule type" value="Genomic_DNA"/>
</dbReference>
<dbReference type="PANTHER" id="PTHR43333">
    <property type="entry name" value="2-HACID_DH_C DOMAIN-CONTAINING PROTEIN"/>
    <property type="match status" value="1"/>
</dbReference>
<feature type="domain" description="D-isomer specific 2-hydroxyacid dehydrogenase NAD-binding" evidence="3">
    <location>
        <begin position="103"/>
        <end position="279"/>
    </location>
</feature>
<dbReference type="GO" id="GO:0051287">
    <property type="term" value="F:NAD binding"/>
    <property type="evidence" value="ECO:0007669"/>
    <property type="project" value="InterPro"/>
</dbReference>
<accession>A0A7W9FM86</accession>
<gene>
    <name evidence="4" type="ORF">GGQ63_002257</name>
</gene>
<sequence length="314" mass="33911">MKPAILLATGPWNPKLWEGPLAAADPDRPVFTYPDVPDRAAVRYALLWKSPADALARLPNLAAIFSLGAGVDHVVGLDLPPVPIVRIVDPDLTMRMTEHVVLHVLYHHRKIPQYQEQQKKHIWRELRQPAANAVRVGIMGLGELGRDAADVLVRLGFQVSGWSRTAKAVPGVACFAGADGLAPFLARTDILVVLLPLTPGTRGILDRRVFEGLARDGALPGPVVINAGRGGLQNEADLLAALDDGTLAGASLDVFVNEPLAKESRFWDHPRVMLTPHAAASSEASALAPGILAQIEAFERGEPLRNLVDRERAY</sequence>